<gene>
    <name evidence="3" type="ORF">E2C01_018105</name>
</gene>
<protein>
    <submittedName>
        <fullName evidence="3">Uncharacterized protein</fullName>
    </submittedName>
</protein>
<keyword evidence="2" id="KW-0732">Signal</keyword>
<evidence type="ECO:0000313" key="4">
    <source>
        <dbReference type="Proteomes" id="UP000324222"/>
    </source>
</evidence>
<keyword evidence="4" id="KW-1185">Reference proteome</keyword>
<evidence type="ECO:0000313" key="3">
    <source>
        <dbReference type="EMBL" id="MPC25008.1"/>
    </source>
</evidence>
<proteinExistence type="predicted"/>
<dbReference type="Proteomes" id="UP000324222">
    <property type="component" value="Unassembled WGS sequence"/>
</dbReference>
<dbReference type="EMBL" id="VSRR010001403">
    <property type="protein sequence ID" value="MPC25008.1"/>
    <property type="molecule type" value="Genomic_DNA"/>
</dbReference>
<evidence type="ECO:0000256" key="1">
    <source>
        <dbReference type="SAM" id="MobiDB-lite"/>
    </source>
</evidence>
<name>A0A5B7DU80_PORTR</name>
<feature type="signal peptide" evidence="2">
    <location>
        <begin position="1"/>
        <end position="32"/>
    </location>
</feature>
<organism evidence="3 4">
    <name type="scientific">Portunus trituberculatus</name>
    <name type="common">Swimming crab</name>
    <name type="synonym">Neptunus trituberculatus</name>
    <dbReference type="NCBI Taxonomy" id="210409"/>
    <lineage>
        <taxon>Eukaryota</taxon>
        <taxon>Metazoa</taxon>
        <taxon>Ecdysozoa</taxon>
        <taxon>Arthropoda</taxon>
        <taxon>Crustacea</taxon>
        <taxon>Multicrustacea</taxon>
        <taxon>Malacostraca</taxon>
        <taxon>Eumalacostraca</taxon>
        <taxon>Eucarida</taxon>
        <taxon>Decapoda</taxon>
        <taxon>Pleocyemata</taxon>
        <taxon>Brachyura</taxon>
        <taxon>Eubrachyura</taxon>
        <taxon>Portunoidea</taxon>
        <taxon>Portunidae</taxon>
        <taxon>Portuninae</taxon>
        <taxon>Portunus</taxon>
    </lineage>
</organism>
<feature type="chain" id="PRO_5022850712" evidence="2">
    <location>
        <begin position="33"/>
        <end position="161"/>
    </location>
</feature>
<dbReference type="AlphaFoldDB" id="A0A5B7DU80"/>
<sequence>MLLTLARGPEEWGLQCVLCLLFLYLQKDECVCQECSRVLPNIFHDPDTGEECASWDVMAVDSARIYQAMLERRRTRYARPKRQGSVGASGSRIRAGDTPHGTIQEVCCLRQCLASSRPISPKPMARSRVQEALLAEGARGGTLEHKPLNVRSGKCATVVDV</sequence>
<accession>A0A5B7DU80</accession>
<evidence type="ECO:0000256" key="2">
    <source>
        <dbReference type="SAM" id="SignalP"/>
    </source>
</evidence>
<comment type="caution">
    <text evidence="3">The sequence shown here is derived from an EMBL/GenBank/DDBJ whole genome shotgun (WGS) entry which is preliminary data.</text>
</comment>
<feature type="region of interest" description="Disordered" evidence="1">
    <location>
        <begin position="78"/>
        <end position="97"/>
    </location>
</feature>
<reference evidence="3 4" key="1">
    <citation type="submission" date="2019-05" db="EMBL/GenBank/DDBJ databases">
        <title>Another draft genome of Portunus trituberculatus and its Hox gene families provides insights of decapod evolution.</title>
        <authorList>
            <person name="Jeong J.-H."/>
            <person name="Song I."/>
            <person name="Kim S."/>
            <person name="Choi T."/>
            <person name="Kim D."/>
            <person name="Ryu S."/>
            <person name="Kim W."/>
        </authorList>
    </citation>
    <scope>NUCLEOTIDE SEQUENCE [LARGE SCALE GENOMIC DNA]</scope>
    <source>
        <tissue evidence="3">Muscle</tissue>
    </source>
</reference>